<keyword evidence="2" id="KW-1185">Reference proteome</keyword>
<protein>
    <recommendedName>
        <fullName evidence="3">Tail tape measure protein</fullName>
    </recommendedName>
</protein>
<evidence type="ECO:0008006" key="3">
    <source>
        <dbReference type="Google" id="ProtNLM"/>
    </source>
</evidence>
<reference evidence="1 2" key="1">
    <citation type="submission" date="2021-04" db="EMBL/GenBank/DDBJ databases">
        <authorList>
            <person name="Huq M.A."/>
        </authorList>
    </citation>
    <scope>NUCLEOTIDE SEQUENCE [LARGE SCALE GENOMIC DNA]</scope>
    <source>
        <strain evidence="1 2">MAH-13</strain>
    </source>
</reference>
<evidence type="ECO:0000313" key="2">
    <source>
        <dbReference type="Proteomes" id="UP000823790"/>
    </source>
</evidence>
<dbReference type="EMBL" id="JAGJRS010000003">
    <property type="protein sequence ID" value="MBP1473002.1"/>
    <property type="molecule type" value="Genomic_DNA"/>
</dbReference>
<comment type="caution">
    <text evidence="1">The sequence shown here is derived from an EMBL/GenBank/DDBJ whole genome shotgun (WGS) entry which is preliminary data.</text>
</comment>
<proteinExistence type="predicted"/>
<dbReference type="Proteomes" id="UP000823790">
    <property type="component" value="Unassembled WGS sequence"/>
</dbReference>
<gene>
    <name evidence="1" type="ORF">J7I44_01745</name>
</gene>
<organism evidence="1 2">
    <name type="scientific">Frateuria flava</name>
    <dbReference type="NCBI Taxonomy" id="2821489"/>
    <lineage>
        <taxon>Bacteria</taxon>
        <taxon>Pseudomonadati</taxon>
        <taxon>Pseudomonadota</taxon>
        <taxon>Gammaproteobacteria</taxon>
        <taxon>Lysobacterales</taxon>
        <taxon>Rhodanobacteraceae</taxon>
        <taxon>Frateuria</taxon>
    </lineage>
</organism>
<name>A0ABS4DIY3_9GAMM</name>
<dbReference type="RefSeq" id="WP_209614867.1">
    <property type="nucleotide sequence ID" value="NZ_JAGJRS010000003.1"/>
</dbReference>
<sequence length="234" mass="24468">MNPNSRNRALDAELSLLESETLNFATRFIKDAKVRANYIQQTQRLSREYRAMVAAGTVPPETAAQQVHALRNQILAAQRLQSSDIGLAKAVGLKKEGLTLLELTEKYARSRFGVAFESLPEASKNQVYLEIIESAGRARPGVNVAATRLGRLGRGLVIVSIGVAVYNVAEAKDKPRAIAREGVVFGGGFAGGAAGGALAGLACGPGAPVCVTIGVFVGGALGAMGADVAFGWVF</sequence>
<accession>A0ABS4DIY3</accession>
<evidence type="ECO:0000313" key="1">
    <source>
        <dbReference type="EMBL" id="MBP1473002.1"/>
    </source>
</evidence>